<dbReference type="PANTHER" id="PTHR43818:SF11">
    <property type="entry name" value="BCDNA.GH03377"/>
    <property type="match status" value="1"/>
</dbReference>
<dbReference type="PANTHER" id="PTHR43818">
    <property type="entry name" value="BCDNA.GH03377"/>
    <property type="match status" value="1"/>
</dbReference>
<dbReference type="GO" id="GO:0000166">
    <property type="term" value="F:nucleotide binding"/>
    <property type="evidence" value="ECO:0007669"/>
    <property type="project" value="InterPro"/>
</dbReference>
<dbReference type="Proteomes" id="UP001055460">
    <property type="component" value="Chromosome"/>
</dbReference>
<accession>A0A9Q9DBS9</accession>
<protein>
    <submittedName>
        <fullName evidence="4">Gfo/Idh/MocA family oxidoreductase</fullName>
    </submittedName>
</protein>
<evidence type="ECO:0000313" key="5">
    <source>
        <dbReference type="Proteomes" id="UP001055460"/>
    </source>
</evidence>
<dbReference type="SUPFAM" id="SSF55347">
    <property type="entry name" value="Glyceraldehyde-3-phosphate dehydrogenase-like, C-terminal domain"/>
    <property type="match status" value="1"/>
</dbReference>
<proteinExistence type="predicted"/>
<dbReference type="Pfam" id="PF01408">
    <property type="entry name" value="GFO_IDH_MocA"/>
    <property type="match status" value="1"/>
</dbReference>
<evidence type="ECO:0000313" key="4">
    <source>
        <dbReference type="EMBL" id="USJ25342.1"/>
    </source>
</evidence>
<dbReference type="AlphaFoldDB" id="A0A9Q9DBS9"/>
<organism evidence="4 5">
    <name type="scientific">Ensifer adhaerens</name>
    <name type="common">Sinorhizobium morelense</name>
    <dbReference type="NCBI Taxonomy" id="106592"/>
    <lineage>
        <taxon>Bacteria</taxon>
        <taxon>Pseudomonadati</taxon>
        <taxon>Pseudomonadota</taxon>
        <taxon>Alphaproteobacteria</taxon>
        <taxon>Hyphomicrobiales</taxon>
        <taxon>Rhizobiaceae</taxon>
        <taxon>Sinorhizobium/Ensifer group</taxon>
        <taxon>Ensifer</taxon>
    </lineage>
</organism>
<sequence>MTTLANHPELRLTGVWDRDAERLDAFARYWKVSPYASLDAVLADPAVSIVVNLTTPESHYTVNCRALSAGKHVYCEKPLAMTVEQASELVDLARAKGLVLAGAPANGLSDAQALCARLLADGAIGTPRLVYAEMEDGPVFKANWRAWRSRSGARWPGVHEFEVGCTLEHAGYAASWLVSLFGPVAEVSAVSALTFPDKGPGTETLALGPDFSVGCLTFRSGLTARVTCGLAAPRDRSLTIIGEKGMIAVRDLWDDRSPIHLEIFGAKRPLLHRGLDWLEWKLGRKLPLRLYPGTKMRYPTAPSASALPAFPSQIDFVRGIAVQAQALKGGETPFFSGATARHLTEVVLALNGGWRDYRPLDL</sequence>
<dbReference type="InterPro" id="IPR055170">
    <property type="entry name" value="GFO_IDH_MocA-like_dom"/>
</dbReference>
<evidence type="ECO:0000259" key="3">
    <source>
        <dbReference type="Pfam" id="PF22725"/>
    </source>
</evidence>
<feature type="domain" description="GFO/IDH/MocA-like oxidoreductase" evidence="3">
    <location>
        <begin position="116"/>
        <end position="247"/>
    </location>
</feature>
<evidence type="ECO:0000259" key="2">
    <source>
        <dbReference type="Pfam" id="PF01408"/>
    </source>
</evidence>
<evidence type="ECO:0000256" key="1">
    <source>
        <dbReference type="ARBA" id="ARBA00023002"/>
    </source>
</evidence>
<feature type="domain" description="Gfo/Idh/MocA-like oxidoreductase N-terminal" evidence="2">
    <location>
        <begin position="5"/>
        <end position="100"/>
    </location>
</feature>
<dbReference type="Gene3D" id="3.40.50.720">
    <property type="entry name" value="NAD(P)-binding Rossmann-like Domain"/>
    <property type="match status" value="1"/>
</dbReference>
<dbReference type="RefSeq" id="WP_210336608.1">
    <property type="nucleotide sequence ID" value="NZ_CAXURO020000001.1"/>
</dbReference>
<dbReference type="InterPro" id="IPR036291">
    <property type="entry name" value="NAD(P)-bd_dom_sf"/>
</dbReference>
<reference evidence="4" key="1">
    <citation type="submission" date="2022-06" db="EMBL/GenBank/DDBJ databases">
        <title>Physiological and biochemical characterization and genomic elucidation of a strain of the genus Ensifer adhaerens M8 that combines arsenic oxidation and chromium reduction.</title>
        <authorList>
            <person name="Li X."/>
            <person name="Yu c."/>
        </authorList>
    </citation>
    <scope>NUCLEOTIDE SEQUENCE</scope>
    <source>
        <strain evidence="4">M8</strain>
    </source>
</reference>
<dbReference type="EMBL" id="CP098807">
    <property type="protein sequence ID" value="USJ25342.1"/>
    <property type="molecule type" value="Genomic_DNA"/>
</dbReference>
<dbReference type="InterPro" id="IPR050463">
    <property type="entry name" value="Gfo/Idh/MocA_oxidrdct_glycsds"/>
</dbReference>
<gene>
    <name evidence="4" type="ORF">NE863_12665</name>
</gene>
<dbReference type="GO" id="GO:0016491">
    <property type="term" value="F:oxidoreductase activity"/>
    <property type="evidence" value="ECO:0007669"/>
    <property type="project" value="UniProtKB-KW"/>
</dbReference>
<dbReference type="SUPFAM" id="SSF51735">
    <property type="entry name" value="NAD(P)-binding Rossmann-fold domains"/>
    <property type="match status" value="1"/>
</dbReference>
<name>A0A9Q9DBS9_ENSAD</name>
<keyword evidence="1" id="KW-0560">Oxidoreductase</keyword>
<dbReference type="InterPro" id="IPR000683">
    <property type="entry name" value="Gfo/Idh/MocA-like_OxRdtase_N"/>
</dbReference>
<dbReference type="Gene3D" id="3.30.360.10">
    <property type="entry name" value="Dihydrodipicolinate Reductase, domain 2"/>
    <property type="match status" value="1"/>
</dbReference>
<dbReference type="Pfam" id="PF22725">
    <property type="entry name" value="GFO_IDH_MocA_C3"/>
    <property type="match status" value="1"/>
</dbReference>